<feature type="transmembrane region" description="Helical" evidence="6">
    <location>
        <begin position="86"/>
        <end position="112"/>
    </location>
</feature>
<feature type="transmembrane region" description="Helical" evidence="6">
    <location>
        <begin position="410"/>
        <end position="428"/>
    </location>
</feature>
<evidence type="ECO:0000256" key="5">
    <source>
        <dbReference type="ARBA" id="ARBA00023136"/>
    </source>
</evidence>
<feature type="transmembrane region" description="Helical" evidence="6">
    <location>
        <begin position="53"/>
        <end position="74"/>
    </location>
</feature>
<feature type="transmembrane region" description="Helical" evidence="6">
    <location>
        <begin position="380"/>
        <end position="404"/>
    </location>
</feature>
<organism evidence="7 8">
    <name type="scientific">Ventrimonas faecis</name>
    <dbReference type="NCBI Taxonomy" id="3133170"/>
    <lineage>
        <taxon>Bacteria</taxon>
        <taxon>Bacillati</taxon>
        <taxon>Bacillota</taxon>
        <taxon>Clostridia</taxon>
        <taxon>Lachnospirales</taxon>
        <taxon>Lachnospiraceae</taxon>
        <taxon>Ventrimonas</taxon>
    </lineage>
</organism>
<dbReference type="Pfam" id="PF01554">
    <property type="entry name" value="MatE"/>
    <property type="match status" value="2"/>
</dbReference>
<feature type="transmembrane region" description="Helical" evidence="6">
    <location>
        <begin position="226"/>
        <end position="257"/>
    </location>
</feature>
<feature type="transmembrane region" description="Helical" evidence="6">
    <location>
        <begin position="183"/>
        <end position="205"/>
    </location>
</feature>
<evidence type="ECO:0000313" key="8">
    <source>
        <dbReference type="Proteomes" id="UP001437460"/>
    </source>
</evidence>
<evidence type="ECO:0000256" key="6">
    <source>
        <dbReference type="SAM" id="Phobius"/>
    </source>
</evidence>
<evidence type="ECO:0000256" key="2">
    <source>
        <dbReference type="ARBA" id="ARBA00022475"/>
    </source>
</evidence>
<keyword evidence="4 6" id="KW-1133">Transmembrane helix</keyword>
<dbReference type="PANTHER" id="PTHR43823:SF3">
    <property type="entry name" value="MULTIDRUG EXPORT PROTEIN MEPA"/>
    <property type="match status" value="1"/>
</dbReference>
<feature type="transmembrane region" description="Helical" evidence="6">
    <location>
        <begin position="263"/>
        <end position="284"/>
    </location>
</feature>
<gene>
    <name evidence="7" type="ORF">WMO41_01760</name>
</gene>
<feature type="transmembrane region" description="Helical" evidence="6">
    <location>
        <begin position="21"/>
        <end position="41"/>
    </location>
</feature>
<comment type="subcellular location">
    <subcellularLocation>
        <location evidence="1">Cell membrane</location>
        <topology evidence="1">Multi-pass membrane protein</topology>
    </subcellularLocation>
</comment>
<feature type="transmembrane region" description="Helical" evidence="6">
    <location>
        <begin position="132"/>
        <end position="150"/>
    </location>
</feature>
<keyword evidence="8" id="KW-1185">Reference proteome</keyword>
<feature type="transmembrane region" description="Helical" evidence="6">
    <location>
        <begin position="354"/>
        <end position="373"/>
    </location>
</feature>
<feature type="transmembrane region" description="Helical" evidence="6">
    <location>
        <begin position="305"/>
        <end position="329"/>
    </location>
</feature>
<proteinExistence type="predicted"/>
<evidence type="ECO:0000256" key="3">
    <source>
        <dbReference type="ARBA" id="ARBA00022692"/>
    </source>
</evidence>
<dbReference type="Proteomes" id="UP001437460">
    <property type="component" value="Unassembled WGS sequence"/>
</dbReference>
<keyword evidence="2" id="KW-1003">Cell membrane</keyword>
<comment type="caution">
    <text evidence="7">The sequence shown here is derived from an EMBL/GenBank/DDBJ whole genome shotgun (WGS) entry which is preliminary data.</text>
</comment>
<evidence type="ECO:0000256" key="4">
    <source>
        <dbReference type="ARBA" id="ARBA00022989"/>
    </source>
</evidence>
<reference evidence="7 8" key="1">
    <citation type="submission" date="2024-03" db="EMBL/GenBank/DDBJ databases">
        <title>Human intestinal bacterial collection.</title>
        <authorList>
            <person name="Pauvert C."/>
            <person name="Hitch T.C.A."/>
            <person name="Clavel T."/>
        </authorList>
    </citation>
    <scope>NUCLEOTIDE SEQUENCE [LARGE SCALE GENOMIC DNA]</scope>
    <source>
        <strain evidence="7 8">CLA-AP-H27</strain>
    </source>
</reference>
<dbReference type="PANTHER" id="PTHR43823">
    <property type="entry name" value="SPORULATION PROTEIN YKVU"/>
    <property type="match status" value="1"/>
</dbReference>
<sequence length="441" mass="47635">MSTMNIQKQFVRYVSQNMLGMLGMSLYILADTFFISKAVGANGITALNLVLPLYNLIFAIGAMIGVGSAIRFTVERNKGIKEAEGYFFHALAWGAVISLIFILAGACFPGQVIHALGGDTDIVNTGFSYTRIFLMFAPFFMWNHIITAFVRNDGDPSIAMFATLGSNLFNIVFDYVLMFPCGLSMAGAALATALSPIVSILICMRHFCSGRNTVILKPVRLSVRRLLFSCQVGVSAFVGEISSGVITVAFNTIILGLSGNIGVAAYGVVANFSLVAVALFNGIAQGSQPLISRFYGQGDRKNLHIVIGLALKTALCTAVIVLILIQIWAEPMAGIFNREHDLELAALAKQGLRLYFTGFLFAGINIVGTNILSAVESVQWAFISSISRGFVAILIFAFLLSSLFGMPGVWLAFPCAEFVTMLLTLNGIRSIGKIRFCLRNT</sequence>
<dbReference type="RefSeq" id="WP_349228351.1">
    <property type="nucleotide sequence ID" value="NZ_JBBMFJ010000002.1"/>
</dbReference>
<protein>
    <submittedName>
        <fullName evidence="7">MATE family efflux transporter</fullName>
    </submittedName>
</protein>
<dbReference type="EMBL" id="JBBMFJ010000002">
    <property type="protein sequence ID" value="MEQ2561919.1"/>
    <property type="molecule type" value="Genomic_DNA"/>
</dbReference>
<dbReference type="InterPro" id="IPR002528">
    <property type="entry name" value="MATE_fam"/>
</dbReference>
<name>A0ABV1HHY6_9FIRM</name>
<keyword evidence="3 6" id="KW-0812">Transmembrane</keyword>
<accession>A0ABV1HHY6</accession>
<evidence type="ECO:0000256" key="1">
    <source>
        <dbReference type="ARBA" id="ARBA00004651"/>
    </source>
</evidence>
<keyword evidence="5 6" id="KW-0472">Membrane</keyword>
<evidence type="ECO:0000313" key="7">
    <source>
        <dbReference type="EMBL" id="MEQ2561919.1"/>
    </source>
</evidence>
<feature type="transmembrane region" description="Helical" evidence="6">
    <location>
        <begin position="157"/>
        <end position="177"/>
    </location>
</feature>
<dbReference type="InterPro" id="IPR051327">
    <property type="entry name" value="MATE_MepA_subfamily"/>
</dbReference>